<reference evidence="9" key="1">
    <citation type="submission" date="2022-04" db="EMBL/GenBank/DDBJ databases">
        <title>Complete genome sequence of a cyanobacterium, Nostoc sp. SO-36, isolated in Antarctica.</title>
        <authorList>
            <person name="Kanesaki Y."/>
            <person name="Effendi D."/>
            <person name="Sakamoto T."/>
            <person name="Ohtani S."/>
            <person name="Awai K."/>
        </authorList>
    </citation>
    <scope>NUCLEOTIDE SEQUENCE</scope>
    <source>
        <strain evidence="9">SO-36</strain>
    </source>
</reference>
<organism evidence="9 10">
    <name type="scientific">Nostoc cf. commune SO-36</name>
    <dbReference type="NCBI Taxonomy" id="449208"/>
    <lineage>
        <taxon>Bacteria</taxon>
        <taxon>Bacillati</taxon>
        <taxon>Cyanobacteriota</taxon>
        <taxon>Cyanophyceae</taxon>
        <taxon>Nostocales</taxon>
        <taxon>Nostocaceae</taxon>
        <taxon>Nostoc</taxon>
    </lineage>
</organism>
<evidence type="ECO:0000313" key="9">
    <source>
        <dbReference type="EMBL" id="BDI16192.1"/>
    </source>
</evidence>
<dbReference type="EMBL" id="AP025732">
    <property type="protein sequence ID" value="BDI16192.1"/>
    <property type="molecule type" value="Genomic_DNA"/>
</dbReference>
<evidence type="ECO:0000256" key="4">
    <source>
        <dbReference type="ARBA" id="ARBA00022692"/>
    </source>
</evidence>
<sequence>MFSKLFRKTPLAWRQLMKEKTRLAVAVAGIAFADILMFIQLGFESALFDAAVKPHRNLQADLVLINPQFQTLFSVKNFSRERLYQTLGYEGVQSVNPIYISTGQWRNPETRLERAILVWGVDPVQPAFKSPEINQNQEQLKQLYQVLFDQAGRPEYGAVADIFKNTGKFDTELNSKAVFVKGLFTDGASFAADGNVITSDSTFLQLFPQRQPDRIEVGLITLKPDAEPEKVRSQLVNGLPKDVRVLTPEEFAKVERTYWEAGTGIGFIFGLGTAVGFIVGIVIVYQILYSDVSDHLPEYATLKAMGYTDNYLLGVLIQEALLLAILGFLPGFILSFGLYQVTYAATMLPIFMKMERAIQVWILTVIMCSVSGAIAIRKLRSADPADVF</sequence>
<dbReference type="RefSeq" id="WP_251959389.1">
    <property type="nucleotide sequence ID" value="NZ_AP025732.1"/>
</dbReference>
<evidence type="ECO:0000256" key="1">
    <source>
        <dbReference type="ARBA" id="ARBA00004651"/>
    </source>
</evidence>
<keyword evidence="2" id="KW-0813">Transport</keyword>
<evidence type="ECO:0000259" key="8">
    <source>
        <dbReference type="Pfam" id="PF02687"/>
    </source>
</evidence>
<evidence type="ECO:0000256" key="6">
    <source>
        <dbReference type="ARBA" id="ARBA00023136"/>
    </source>
</evidence>
<dbReference type="InterPro" id="IPR051125">
    <property type="entry name" value="ABC-4/HrtB_transporter"/>
</dbReference>
<keyword evidence="10" id="KW-1185">Reference proteome</keyword>
<dbReference type="PANTHER" id="PTHR43738:SF1">
    <property type="entry name" value="HEMIN TRANSPORT SYSTEM PERMEASE PROTEIN HRTB-RELATED"/>
    <property type="match status" value="1"/>
</dbReference>
<dbReference type="PANTHER" id="PTHR43738">
    <property type="entry name" value="ABC TRANSPORTER, MEMBRANE PROTEIN"/>
    <property type="match status" value="1"/>
</dbReference>
<dbReference type="PIRSF" id="PIRSF031773">
    <property type="entry name" value="DevC"/>
    <property type="match status" value="1"/>
</dbReference>
<keyword evidence="3" id="KW-1003">Cell membrane</keyword>
<feature type="transmembrane region" description="Helical" evidence="7">
    <location>
        <begin position="358"/>
        <end position="376"/>
    </location>
</feature>
<accession>A0ABN6Q482</accession>
<feature type="transmembrane region" description="Helical" evidence="7">
    <location>
        <begin position="21"/>
        <end position="43"/>
    </location>
</feature>
<protein>
    <submittedName>
        <fullName evidence="9">ABC transporter</fullName>
    </submittedName>
</protein>
<evidence type="ECO:0000256" key="2">
    <source>
        <dbReference type="ARBA" id="ARBA00022448"/>
    </source>
</evidence>
<proteinExistence type="predicted"/>
<keyword evidence="5 7" id="KW-1133">Transmembrane helix</keyword>
<feature type="transmembrane region" description="Helical" evidence="7">
    <location>
        <begin position="310"/>
        <end position="338"/>
    </location>
</feature>
<dbReference type="Proteomes" id="UP001055453">
    <property type="component" value="Chromosome"/>
</dbReference>
<feature type="domain" description="ABC3 transporter permease C-terminal" evidence="8">
    <location>
        <begin position="274"/>
        <end position="384"/>
    </location>
</feature>
<dbReference type="InterPro" id="IPR005891">
    <property type="entry name" value="DevC"/>
</dbReference>
<gene>
    <name evidence="9" type="ORF">ANSO36C_19940</name>
</gene>
<comment type="subcellular location">
    <subcellularLocation>
        <location evidence="1">Cell membrane</location>
        <topology evidence="1">Multi-pass membrane protein</topology>
    </subcellularLocation>
</comment>
<feature type="transmembrane region" description="Helical" evidence="7">
    <location>
        <begin position="265"/>
        <end position="289"/>
    </location>
</feature>
<evidence type="ECO:0000256" key="3">
    <source>
        <dbReference type="ARBA" id="ARBA00022475"/>
    </source>
</evidence>
<dbReference type="Pfam" id="PF02687">
    <property type="entry name" value="FtsX"/>
    <property type="match status" value="1"/>
</dbReference>
<evidence type="ECO:0000313" key="10">
    <source>
        <dbReference type="Proteomes" id="UP001055453"/>
    </source>
</evidence>
<evidence type="ECO:0000256" key="7">
    <source>
        <dbReference type="SAM" id="Phobius"/>
    </source>
</evidence>
<keyword evidence="4 7" id="KW-0812">Transmembrane</keyword>
<evidence type="ECO:0000256" key="5">
    <source>
        <dbReference type="ARBA" id="ARBA00022989"/>
    </source>
</evidence>
<name>A0ABN6Q482_NOSCO</name>
<dbReference type="InterPro" id="IPR003838">
    <property type="entry name" value="ABC3_permease_C"/>
</dbReference>
<dbReference type="NCBIfam" id="TIGR01185">
    <property type="entry name" value="devC"/>
    <property type="match status" value="1"/>
</dbReference>
<keyword evidence="6 7" id="KW-0472">Membrane</keyword>